<dbReference type="SUPFAM" id="SSF103473">
    <property type="entry name" value="MFS general substrate transporter"/>
    <property type="match status" value="1"/>
</dbReference>
<organism evidence="9 10">
    <name type="scientific">Lentinula aciculospora</name>
    <dbReference type="NCBI Taxonomy" id="153920"/>
    <lineage>
        <taxon>Eukaryota</taxon>
        <taxon>Fungi</taxon>
        <taxon>Dikarya</taxon>
        <taxon>Basidiomycota</taxon>
        <taxon>Agaricomycotina</taxon>
        <taxon>Agaricomycetes</taxon>
        <taxon>Agaricomycetidae</taxon>
        <taxon>Agaricales</taxon>
        <taxon>Marasmiineae</taxon>
        <taxon>Omphalotaceae</taxon>
        <taxon>Lentinula</taxon>
    </lineage>
</organism>
<gene>
    <name evidence="9" type="ORF">J3R30DRAFT_229511</name>
</gene>
<keyword evidence="3" id="KW-0813">Transport</keyword>
<dbReference type="GO" id="GO:0022857">
    <property type="term" value="F:transmembrane transporter activity"/>
    <property type="evidence" value="ECO:0007669"/>
    <property type="project" value="TreeGrafter"/>
</dbReference>
<name>A0A9W9DN35_9AGAR</name>
<feature type="transmembrane region" description="Helical" evidence="8">
    <location>
        <begin position="395"/>
        <end position="416"/>
    </location>
</feature>
<dbReference type="GO" id="GO:0005886">
    <property type="term" value="C:plasma membrane"/>
    <property type="evidence" value="ECO:0007669"/>
    <property type="project" value="TreeGrafter"/>
</dbReference>
<feature type="transmembrane region" description="Helical" evidence="8">
    <location>
        <begin position="153"/>
        <end position="177"/>
    </location>
</feature>
<dbReference type="InterPro" id="IPR036259">
    <property type="entry name" value="MFS_trans_sf"/>
</dbReference>
<feature type="transmembrane region" description="Helical" evidence="8">
    <location>
        <begin position="220"/>
        <end position="243"/>
    </location>
</feature>
<comment type="caution">
    <text evidence="9">The sequence shown here is derived from an EMBL/GenBank/DDBJ whole genome shotgun (WGS) entry which is preliminary data.</text>
</comment>
<dbReference type="Proteomes" id="UP001150266">
    <property type="component" value="Unassembled WGS sequence"/>
</dbReference>
<feature type="transmembrane region" description="Helical" evidence="8">
    <location>
        <begin position="87"/>
        <end position="107"/>
    </location>
</feature>
<sequence>MANGTTNEEHVSLNDYNEKHSVSNVVVVGEGQTEGLAKVEAVQRVWGPKSRIAFWVGIALISYVYSLDGETTYTYQTYATSSFNQHSLLGAIATAQAIILACMKPVAAKIADTFGRAEAFTFLVFFYCLGYIRESGSIVTSNQDFFLASCTNINTYAAGGIIYYVGYSCLEILIQIIIGDVTNLRWRSLLSSLYSLPFLVNWAVASNISADVLAQSGWRWGYGMFAIIVPAAVAPITITLYWAQHRAKKLGVVATNINDATGEVDAPRIISTQPFLRKLWNFLIEMDALGLLIFAGGWTCLLVPLTLVNGAYTTWNSPSIIAMLVCGGVILIGFIPYETYVARIPVFPLAFFKNPTILFPAFIGFFDFVSFYLQYTYQYSFIFVTKDWSTVDQNYFAYTQTLALTVFGILTGFVQAYTRRTKWLLTIGLCIRLLGVGLMIKSKGAHGSTGFLVICQILQGLGGGIAACSSQLLAQGSVRHQDLGTATAFVLLWAAIGNAVGSALAAAIWRDYMPKQLSQHLNGLLNTTEIDSIYASIVTAVTYRSDEAIYDGIITSYDYTMKILLIVATVIAVVPVGLSLFVKDMYLSDKHNDVEDVDANGAPAEKV</sequence>
<evidence type="ECO:0000256" key="8">
    <source>
        <dbReference type="SAM" id="Phobius"/>
    </source>
</evidence>
<evidence type="ECO:0000256" key="7">
    <source>
        <dbReference type="ARBA" id="ARBA00023136"/>
    </source>
</evidence>
<feature type="transmembrane region" description="Helical" evidence="8">
    <location>
        <begin position="563"/>
        <end position="582"/>
    </location>
</feature>
<dbReference type="GO" id="GO:0006811">
    <property type="term" value="P:monoatomic ion transport"/>
    <property type="evidence" value="ECO:0007669"/>
    <property type="project" value="UniProtKB-KW"/>
</dbReference>
<evidence type="ECO:0000313" key="10">
    <source>
        <dbReference type="Proteomes" id="UP001150266"/>
    </source>
</evidence>
<evidence type="ECO:0000256" key="5">
    <source>
        <dbReference type="ARBA" id="ARBA00022989"/>
    </source>
</evidence>
<feature type="transmembrane region" description="Helical" evidence="8">
    <location>
        <begin position="52"/>
        <end position="67"/>
    </location>
</feature>
<keyword evidence="10" id="KW-1185">Reference proteome</keyword>
<evidence type="ECO:0000256" key="1">
    <source>
        <dbReference type="ARBA" id="ARBA00004141"/>
    </source>
</evidence>
<feature type="transmembrane region" description="Helical" evidence="8">
    <location>
        <begin position="423"/>
        <end position="439"/>
    </location>
</feature>
<dbReference type="EMBL" id="JAOTPV010000010">
    <property type="protein sequence ID" value="KAJ4477529.1"/>
    <property type="molecule type" value="Genomic_DNA"/>
</dbReference>
<keyword evidence="7 8" id="KW-0472">Membrane</keyword>
<dbReference type="OrthoDB" id="2241241at2759"/>
<dbReference type="Gene3D" id="1.20.1250.20">
    <property type="entry name" value="MFS general substrate transporter like domains"/>
    <property type="match status" value="2"/>
</dbReference>
<evidence type="ECO:0000256" key="2">
    <source>
        <dbReference type="ARBA" id="ARBA00008335"/>
    </source>
</evidence>
<protein>
    <submittedName>
        <fullName evidence="9">Drug:h+ antiporter</fullName>
    </submittedName>
</protein>
<keyword evidence="5 8" id="KW-1133">Transmembrane helix</keyword>
<feature type="transmembrane region" description="Helical" evidence="8">
    <location>
        <begin position="189"/>
        <end position="208"/>
    </location>
</feature>
<evidence type="ECO:0000256" key="4">
    <source>
        <dbReference type="ARBA" id="ARBA00022692"/>
    </source>
</evidence>
<reference evidence="9" key="1">
    <citation type="submission" date="2022-08" db="EMBL/GenBank/DDBJ databases">
        <title>A Global Phylogenomic Analysis of the Shiitake Genus Lentinula.</title>
        <authorList>
            <consortium name="DOE Joint Genome Institute"/>
            <person name="Sierra-Patev S."/>
            <person name="Min B."/>
            <person name="Naranjo-Ortiz M."/>
            <person name="Looney B."/>
            <person name="Konkel Z."/>
            <person name="Slot J.C."/>
            <person name="Sakamoto Y."/>
            <person name="Steenwyk J.L."/>
            <person name="Rokas A."/>
            <person name="Carro J."/>
            <person name="Camarero S."/>
            <person name="Ferreira P."/>
            <person name="Molpeceres G."/>
            <person name="Ruiz-Duenas F.J."/>
            <person name="Serrano A."/>
            <person name="Henrissat B."/>
            <person name="Drula E."/>
            <person name="Hughes K.W."/>
            <person name="Mata J.L."/>
            <person name="Ishikawa N.K."/>
            <person name="Vargas-Isla R."/>
            <person name="Ushijima S."/>
            <person name="Smith C.A."/>
            <person name="Ahrendt S."/>
            <person name="Andreopoulos W."/>
            <person name="He G."/>
            <person name="Labutti K."/>
            <person name="Lipzen A."/>
            <person name="Ng V."/>
            <person name="Riley R."/>
            <person name="Sandor L."/>
            <person name="Barry K."/>
            <person name="Martinez A.T."/>
            <person name="Xiao Y."/>
            <person name="Gibbons J.G."/>
            <person name="Terashima K."/>
            <person name="Grigoriev I.V."/>
            <person name="Hibbett D.S."/>
        </authorList>
    </citation>
    <scope>NUCLEOTIDE SEQUENCE</scope>
    <source>
        <strain evidence="9">JLM2183</strain>
    </source>
</reference>
<dbReference type="AlphaFoldDB" id="A0A9W9DN35"/>
<accession>A0A9W9DN35</accession>
<feature type="transmembrane region" description="Helical" evidence="8">
    <location>
        <begin position="114"/>
        <end position="133"/>
    </location>
</feature>
<comment type="subcellular location">
    <subcellularLocation>
        <location evidence="1">Membrane</location>
        <topology evidence="1">Multi-pass membrane protein</topology>
    </subcellularLocation>
</comment>
<evidence type="ECO:0000256" key="3">
    <source>
        <dbReference type="ARBA" id="ARBA00022448"/>
    </source>
</evidence>
<keyword evidence="4 8" id="KW-0812">Transmembrane</keyword>
<feature type="transmembrane region" description="Helical" evidence="8">
    <location>
        <begin position="288"/>
        <end position="307"/>
    </location>
</feature>
<proteinExistence type="inferred from homology"/>
<evidence type="ECO:0000256" key="6">
    <source>
        <dbReference type="ARBA" id="ARBA00023065"/>
    </source>
</evidence>
<dbReference type="PANTHER" id="PTHR23501:SF87">
    <property type="entry name" value="SIDEROPHORE IRON TRANSPORTER 2"/>
    <property type="match status" value="1"/>
</dbReference>
<dbReference type="FunFam" id="1.20.1250.20:FF:000197">
    <property type="entry name" value="Siderophore iron transporter 1"/>
    <property type="match status" value="1"/>
</dbReference>
<feature type="transmembrane region" description="Helical" evidence="8">
    <location>
        <begin position="319"/>
        <end position="337"/>
    </location>
</feature>
<dbReference type="PANTHER" id="PTHR23501">
    <property type="entry name" value="MAJOR FACILITATOR SUPERFAMILY"/>
    <property type="match status" value="1"/>
</dbReference>
<comment type="similarity">
    <text evidence="2">Belongs to the major facilitator superfamily.</text>
</comment>
<feature type="transmembrane region" description="Helical" evidence="8">
    <location>
        <begin position="486"/>
        <end position="509"/>
    </location>
</feature>
<feature type="transmembrane region" description="Helical" evidence="8">
    <location>
        <begin position="357"/>
        <end position="375"/>
    </location>
</feature>
<evidence type="ECO:0000313" key="9">
    <source>
        <dbReference type="EMBL" id="KAJ4477529.1"/>
    </source>
</evidence>
<keyword evidence="6" id="KW-0406">Ion transport</keyword>